<evidence type="ECO:0000259" key="1">
    <source>
        <dbReference type="Pfam" id="PF13307"/>
    </source>
</evidence>
<dbReference type="Gene3D" id="3.40.50.300">
    <property type="entry name" value="P-loop containing nucleotide triphosphate hydrolases"/>
    <property type="match status" value="1"/>
</dbReference>
<protein>
    <recommendedName>
        <fullName evidence="1">ATP-dependent helicase C-terminal domain-containing protein</fullName>
    </recommendedName>
</protein>
<dbReference type="EMBL" id="DS016883">
    <property type="protein sequence ID" value="KOB88108.1"/>
    <property type="molecule type" value="Genomic_DNA"/>
</dbReference>
<reference evidence="3" key="1">
    <citation type="submission" date="2006-09" db="EMBL/GenBank/DDBJ databases">
        <title>Annotation of Plasmodium falciparum Dd2.</title>
        <authorList>
            <consortium name="The Broad Institute Genome Sequencing Platform"/>
            <person name="Volkman S.K."/>
            <person name="Neafsey D.E."/>
            <person name="Dash A.P."/>
            <person name="Chitnis C.E."/>
            <person name="Hartl D.L."/>
            <person name="Young S.K."/>
            <person name="Zeng Q."/>
            <person name="Koehrsen M."/>
            <person name="Alvarado L."/>
            <person name="Berlin A."/>
            <person name="Borenstein D."/>
            <person name="Chapman S.B."/>
            <person name="Chen Z."/>
            <person name="Engels R."/>
            <person name="Freedman E."/>
            <person name="Gellesch M."/>
            <person name="Goldberg J."/>
            <person name="Griggs A."/>
            <person name="Gujja S."/>
            <person name="Heilman E.R."/>
            <person name="Heiman D.I."/>
            <person name="Howarth C."/>
            <person name="Jen D."/>
            <person name="Larson L."/>
            <person name="Mehta T."/>
            <person name="Neiman D."/>
            <person name="Park D."/>
            <person name="Pearson M."/>
            <person name="Roberts A."/>
            <person name="Saif S."/>
            <person name="Shea T."/>
            <person name="Shenoy N."/>
            <person name="Sisk P."/>
            <person name="Stolte C."/>
            <person name="Sykes S."/>
            <person name="Walk T."/>
            <person name="White J."/>
            <person name="Yandava C."/>
            <person name="Haas B."/>
            <person name="Henn M.R."/>
            <person name="Nusbaum C."/>
            <person name="Birren B."/>
        </authorList>
    </citation>
    <scope>NUCLEOTIDE SEQUENCE [LARGE SCALE GENOMIC DNA]</scope>
</reference>
<organism evidence="2 3">
    <name type="scientific">Plasmodium falciparum (isolate Dd2)</name>
    <dbReference type="NCBI Taxonomy" id="57267"/>
    <lineage>
        <taxon>Eukaryota</taxon>
        <taxon>Sar</taxon>
        <taxon>Alveolata</taxon>
        <taxon>Apicomplexa</taxon>
        <taxon>Aconoidasida</taxon>
        <taxon>Haemosporida</taxon>
        <taxon>Plasmodiidae</taxon>
        <taxon>Plasmodium</taxon>
        <taxon>Plasmodium (Laverania)</taxon>
    </lineage>
</organism>
<dbReference type="GO" id="GO:0003676">
    <property type="term" value="F:nucleic acid binding"/>
    <property type="evidence" value="ECO:0007669"/>
    <property type="project" value="InterPro"/>
</dbReference>
<dbReference type="GO" id="GO:0004386">
    <property type="term" value="F:helicase activity"/>
    <property type="evidence" value="ECO:0007669"/>
    <property type="project" value="InterPro"/>
</dbReference>
<sequence>MVNLSERINFYDDLCRNVVVVGIPLIKHDSVADKTLLRLKYYREYTKDIMNTHDKNDSTKILIHDDVHKTRDSYETKYAMKIINQCIGRSL</sequence>
<evidence type="ECO:0000313" key="3">
    <source>
        <dbReference type="Proteomes" id="UP000054282"/>
    </source>
</evidence>
<feature type="domain" description="ATP-dependent helicase C-terminal" evidence="1">
    <location>
        <begin position="3"/>
        <end position="90"/>
    </location>
</feature>
<name>A0A0L7M5L0_PLAF4</name>
<proteinExistence type="predicted"/>
<dbReference type="AlphaFoldDB" id="A0A0L7M5L0"/>
<dbReference type="KEGG" id="pfd:PFDG_04592"/>
<dbReference type="InterPro" id="IPR027417">
    <property type="entry name" value="P-loop_NTPase"/>
</dbReference>
<accession>A0A0L7M5L0</accession>
<dbReference type="Pfam" id="PF13307">
    <property type="entry name" value="Helicase_C_2"/>
    <property type="match status" value="1"/>
</dbReference>
<evidence type="ECO:0000313" key="2">
    <source>
        <dbReference type="EMBL" id="KOB88108.1"/>
    </source>
</evidence>
<dbReference type="Proteomes" id="UP000054282">
    <property type="component" value="Unassembled WGS sequence"/>
</dbReference>
<dbReference type="GO" id="GO:0016818">
    <property type="term" value="F:hydrolase activity, acting on acid anhydrides, in phosphorus-containing anhydrides"/>
    <property type="evidence" value="ECO:0007669"/>
    <property type="project" value="InterPro"/>
</dbReference>
<dbReference type="InterPro" id="IPR006555">
    <property type="entry name" value="ATP-dep_Helicase_C"/>
</dbReference>
<gene>
    <name evidence="2" type="ORF">PFDG_04592</name>
</gene>
<dbReference type="GO" id="GO:0005524">
    <property type="term" value="F:ATP binding"/>
    <property type="evidence" value="ECO:0007669"/>
    <property type="project" value="InterPro"/>
</dbReference>
<reference evidence="3" key="2">
    <citation type="submission" date="2006-09" db="EMBL/GenBank/DDBJ databases">
        <title>The genome sequence of Plasmodium falciparum Dd2.</title>
        <authorList>
            <consortium name="The Broad Institute Genome Sequencing Platform"/>
            <person name="Birren B."/>
            <person name="Lander E."/>
            <person name="Galagan J."/>
            <person name="Nusbaum C."/>
            <person name="Devon K."/>
            <person name="Henn M."/>
            <person name="Jaffe D."/>
            <person name="Butler J."/>
            <person name="Alvarez P."/>
            <person name="Gnerre S."/>
            <person name="Grabherr M."/>
            <person name="Kleber M."/>
            <person name="Mauceli E."/>
            <person name="Brockman W."/>
            <person name="MacCallum I.A."/>
            <person name="Rounsley S."/>
            <person name="Young S."/>
            <person name="LaButti K."/>
            <person name="Pushparaj V."/>
            <person name="DeCaprio D."/>
            <person name="Crawford M."/>
            <person name="Koehrsen M."/>
            <person name="Engels R."/>
            <person name="Montgomery P."/>
            <person name="Pearson M."/>
            <person name="Howarth C."/>
            <person name="Larson L."/>
            <person name="Luoma S."/>
            <person name="White J."/>
            <person name="Kodira C."/>
            <person name="Zeng Q."/>
            <person name="O'Leary S."/>
            <person name="Yandava C."/>
            <person name="Alvarado L."/>
            <person name="Wirth D."/>
            <person name="Volkman S."/>
            <person name="Hartl D."/>
        </authorList>
    </citation>
    <scope>NUCLEOTIDE SEQUENCE [LARGE SCALE GENOMIC DNA]</scope>
</reference>
<dbReference type="GO" id="GO:0006139">
    <property type="term" value="P:nucleobase-containing compound metabolic process"/>
    <property type="evidence" value="ECO:0007669"/>
    <property type="project" value="InterPro"/>
</dbReference>